<evidence type="ECO:0000313" key="8">
    <source>
        <dbReference type="Proteomes" id="UP000238479"/>
    </source>
</evidence>
<evidence type="ECO:0000256" key="4">
    <source>
        <dbReference type="ARBA" id="ARBA00022806"/>
    </source>
</evidence>
<gene>
    <name evidence="7" type="ORF">RchiOBHm_Chr2g0122961</name>
</gene>
<dbReference type="EC" id="3.6.4.12" evidence="7"/>
<reference evidence="7 8" key="1">
    <citation type="journal article" date="2018" name="Nat. Genet.">
        <title>The Rosa genome provides new insights in the design of modern roses.</title>
        <authorList>
            <person name="Bendahmane M."/>
        </authorList>
    </citation>
    <scope>NUCLEOTIDE SEQUENCE [LARGE SCALE GENOMIC DNA]</scope>
    <source>
        <strain evidence="8">cv. Old Blush</strain>
    </source>
</reference>
<dbReference type="STRING" id="74649.A0A2P6RSW9"/>
<keyword evidence="8" id="KW-1185">Reference proteome</keyword>
<keyword evidence="1" id="KW-0479">Metal-binding</keyword>
<protein>
    <submittedName>
        <fullName evidence="7">Putative DNA helicase</fullName>
        <ecNumber evidence="7">3.6.4.12</ecNumber>
    </submittedName>
</protein>
<sequence>MYKVLRLLNEQSGEECAVYLWVEWFCSVIAPGDTVNVIGEFDDQGQCHVDNHHKFLIVHPDDLVSGTRVAANFICHR</sequence>
<evidence type="ECO:0000256" key="3">
    <source>
        <dbReference type="ARBA" id="ARBA00022801"/>
    </source>
</evidence>
<keyword evidence="3 7" id="KW-0378">Hydrolase</keyword>
<dbReference type="Proteomes" id="UP000238479">
    <property type="component" value="Chromosome 2"/>
</dbReference>
<evidence type="ECO:0000256" key="5">
    <source>
        <dbReference type="ARBA" id="ARBA00022840"/>
    </source>
</evidence>
<dbReference type="GO" id="GO:0003678">
    <property type="term" value="F:DNA helicase activity"/>
    <property type="evidence" value="ECO:0007669"/>
    <property type="project" value="UniProtKB-EC"/>
</dbReference>
<proteinExistence type="predicted"/>
<evidence type="ECO:0000259" key="6">
    <source>
        <dbReference type="Pfam" id="PF08696"/>
    </source>
</evidence>
<keyword evidence="2" id="KW-0547">Nucleotide-binding</keyword>
<evidence type="ECO:0000256" key="2">
    <source>
        <dbReference type="ARBA" id="ARBA00022741"/>
    </source>
</evidence>
<dbReference type="GO" id="GO:0046872">
    <property type="term" value="F:metal ion binding"/>
    <property type="evidence" value="ECO:0007669"/>
    <property type="project" value="UniProtKB-KW"/>
</dbReference>
<dbReference type="InterPro" id="IPR014808">
    <property type="entry name" value="DNA_replication_fac_Dna2_N"/>
</dbReference>
<organism evidence="7 8">
    <name type="scientific">Rosa chinensis</name>
    <name type="common">China rose</name>
    <dbReference type="NCBI Taxonomy" id="74649"/>
    <lineage>
        <taxon>Eukaryota</taxon>
        <taxon>Viridiplantae</taxon>
        <taxon>Streptophyta</taxon>
        <taxon>Embryophyta</taxon>
        <taxon>Tracheophyta</taxon>
        <taxon>Spermatophyta</taxon>
        <taxon>Magnoliopsida</taxon>
        <taxon>eudicotyledons</taxon>
        <taxon>Gunneridae</taxon>
        <taxon>Pentapetalae</taxon>
        <taxon>rosids</taxon>
        <taxon>fabids</taxon>
        <taxon>Rosales</taxon>
        <taxon>Rosaceae</taxon>
        <taxon>Rosoideae</taxon>
        <taxon>Rosoideae incertae sedis</taxon>
        <taxon>Rosa</taxon>
    </lineage>
</organism>
<evidence type="ECO:0000313" key="7">
    <source>
        <dbReference type="EMBL" id="PRQ49530.1"/>
    </source>
</evidence>
<dbReference type="Gramene" id="PRQ49530">
    <property type="protein sequence ID" value="PRQ49530"/>
    <property type="gene ID" value="RchiOBHm_Chr2g0122961"/>
</dbReference>
<dbReference type="EMBL" id="PDCK01000040">
    <property type="protein sequence ID" value="PRQ49530.1"/>
    <property type="molecule type" value="Genomic_DNA"/>
</dbReference>
<dbReference type="GO" id="GO:0005524">
    <property type="term" value="F:ATP binding"/>
    <property type="evidence" value="ECO:0007669"/>
    <property type="project" value="UniProtKB-KW"/>
</dbReference>
<feature type="domain" description="DNA replication factor Dna2 N-terminal" evidence="6">
    <location>
        <begin position="10"/>
        <end position="77"/>
    </location>
</feature>
<keyword evidence="4 7" id="KW-0347">Helicase</keyword>
<name>A0A2P6RSW9_ROSCH</name>
<keyword evidence="5" id="KW-0067">ATP-binding</keyword>
<dbReference type="GO" id="GO:0016787">
    <property type="term" value="F:hydrolase activity"/>
    <property type="evidence" value="ECO:0007669"/>
    <property type="project" value="UniProtKB-KW"/>
</dbReference>
<dbReference type="AlphaFoldDB" id="A0A2P6RSW9"/>
<accession>A0A2P6RSW9</accession>
<dbReference type="Pfam" id="PF08696">
    <property type="entry name" value="Dna2"/>
    <property type="match status" value="1"/>
</dbReference>
<comment type="caution">
    <text evidence="7">The sequence shown here is derived from an EMBL/GenBank/DDBJ whole genome shotgun (WGS) entry which is preliminary data.</text>
</comment>
<evidence type="ECO:0000256" key="1">
    <source>
        <dbReference type="ARBA" id="ARBA00022723"/>
    </source>
</evidence>